<dbReference type="Gene3D" id="1.10.260.40">
    <property type="entry name" value="lambda repressor-like DNA-binding domains"/>
    <property type="match status" value="1"/>
</dbReference>
<dbReference type="RefSeq" id="WP_189318835.1">
    <property type="nucleotide sequence ID" value="NZ_FXTU01000010.1"/>
</dbReference>
<dbReference type="AlphaFoldDB" id="A0AA45WS04"/>
<organism evidence="4 5">
    <name type="scientific">Laceyella tengchongensis</name>
    <dbReference type="NCBI Taxonomy" id="574699"/>
    <lineage>
        <taxon>Bacteria</taxon>
        <taxon>Bacillati</taxon>
        <taxon>Bacillota</taxon>
        <taxon>Bacilli</taxon>
        <taxon>Bacillales</taxon>
        <taxon>Thermoactinomycetaceae</taxon>
        <taxon>Laceyella</taxon>
    </lineage>
</organism>
<dbReference type="GO" id="GO:0003677">
    <property type="term" value="F:DNA binding"/>
    <property type="evidence" value="ECO:0007669"/>
    <property type="project" value="InterPro"/>
</dbReference>
<dbReference type="SMART" id="SM00530">
    <property type="entry name" value="HTH_XRE"/>
    <property type="match status" value="1"/>
</dbReference>
<evidence type="ECO:0000256" key="2">
    <source>
        <dbReference type="SAM" id="Phobius"/>
    </source>
</evidence>
<accession>A0AA45WS04</accession>
<dbReference type="PANTHER" id="PTHR34475:SF1">
    <property type="entry name" value="CYTOSKELETON PROTEIN RODZ"/>
    <property type="match status" value="1"/>
</dbReference>
<protein>
    <submittedName>
        <fullName evidence="4">Protein RodZ, contains Xre-like HTH and DUF4115 domains</fullName>
    </submittedName>
</protein>
<dbReference type="Proteomes" id="UP001157946">
    <property type="component" value="Unassembled WGS sequence"/>
</dbReference>
<proteinExistence type="predicted"/>
<dbReference type="CDD" id="cd00093">
    <property type="entry name" value="HTH_XRE"/>
    <property type="match status" value="1"/>
</dbReference>
<keyword evidence="2" id="KW-0812">Transmembrane</keyword>
<dbReference type="Pfam" id="PF13413">
    <property type="entry name" value="HTH_25"/>
    <property type="match status" value="1"/>
</dbReference>
<feature type="region of interest" description="Disordered" evidence="1">
    <location>
        <begin position="151"/>
        <end position="173"/>
    </location>
</feature>
<dbReference type="InterPro" id="IPR050400">
    <property type="entry name" value="Bact_Cytoskel_RodZ"/>
</dbReference>
<feature type="compositionally biased region" description="Basic residues" evidence="1">
    <location>
        <begin position="299"/>
        <end position="312"/>
    </location>
</feature>
<dbReference type="EMBL" id="FXTU01000010">
    <property type="protein sequence ID" value="SMP33755.1"/>
    <property type="molecule type" value="Genomic_DNA"/>
</dbReference>
<keyword evidence="2" id="KW-0472">Membrane</keyword>
<gene>
    <name evidence="4" type="ORF">SAMN06265361_11025</name>
</gene>
<keyword evidence="2" id="KW-1133">Transmembrane helix</keyword>
<feature type="domain" description="HTH cro/C1-type" evidence="3">
    <location>
        <begin position="9"/>
        <end position="41"/>
    </location>
</feature>
<dbReference type="SUPFAM" id="SSF47413">
    <property type="entry name" value="lambda repressor-like DNA-binding domains"/>
    <property type="match status" value="1"/>
</dbReference>
<evidence type="ECO:0000313" key="4">
    <source>
        <dbReference type="EMBL" id="SMP33755.1"/>
    </source>
</evidence>
<evidence type="ECO:0000259" key="3">
    <source>
        <dbReference type="PROSITE" id="PS50943"/>
    </source>
</evidence>
<keyword evidence="5" id="KW-1185">Reference proteome</keyword>
<feature type="compositionally biased region" description="Basic and acidic residues" evidence="1">
    <location>
        <begin position="154"/>
        <end position="173"/>
    </location>
</feature>
<sequence length="477" mass="52999">MSVEIGSYLRQAREAIGLSLDQLQEKTKIQKSFLIAIENGEFDKLPSPFYVRTYLRSYANCVKIEPHHILRQYRKMEQAERFNTTVLKAITENDLAQTQTHSFAGQLTGKLPTINQATGVHKPVGQQTSAFRLPTVNQKPAQSRINTQTALTAKRTESDKLRRDKELARRDVGYQRTTGMMKAISQKQELEQTIPGNAQATFNQPKFTAPQPPEETPLSQESTLAHTLHSRRTRDNQKLNPTSTGPKSILSRTAQMKKVDTGSTNPLPSVREPFSQEQEQHDPTDQKAVQMPSLSRSAVKNKKPKKVSTPKFKAPKRSVIIAAASLALCIPIAWGVASFVGDDEDSKGKEQITTGETKSQQPAPNQEPTPTPSPTTTLKFISSGKTTDHYRVSGAGAEIKVEALGELGLDLRHRADGSPFKDVRVSEGKSFTYKHDFSQSPDIYIYLNKPDNAKVTVNGEPVQKSATFIHLKQDNNQ</sequence>
<feature type="transmembrane region" description="Helical" evidence="2">
    <location>
        <begin position="319"/>
        <end position="341"/>
    </location>
</feature>
<comment type="caution">
    <text evidence="4">The sequence shown here is derived from an EMBL/GenBank/DDBJ whole genome shotgun (WGS) entry which is preliminary data.</text>
</comment>
<evidence type="ECO:0000256" key="1">
    <source>
        <dbReference type="SAM" id="MobiDB-lite"/>
    </source>
</evidence>
<feature type="region of interest" description="Disordered" evidence="1">
    <location>
        <begin position="343"/>
        <end position="383"/>
    </location>
</feature>
<name>A0AA45WS04_9BACL</name>
<dbReference type="PANTHER" id="PTHR34475">
    <property type="match status" value="1"/>
</dbReference>
<dbReference type="InterPro" id="IPR010982">
    <property type="entry name" value="Lambda_DNA-bd_dom_sf"/>
</dbReference>
<dbReference type="InterPro" id="IPR001387">
    <property type="entry name" value="Cro/C1-type_HTH"/>
</dbReference>
<reference evidence="4" key="1">
    <citation type="submission" date="2017-05" db="EMBL/GenBank/DDBJ databases">
        <authorList>
            <person name="Varghese N."/>
            <person name="Submissions S."/>
        </authorList>
    </citation>
    <scope>NUCLEOTIDE SEQUENCE</scope>
    <source>
        <strain evidence="4">DSM 45262</strain>
    </source>
</reference>
<dbReference type="PROSITE" id="PS50943">
    <property type="entry name" value="HTH_CROC1"/>
    <property type="match status" value="1"/>
</dbReference>
<feature type="region of interest" description="Disordered" evidence="1">
    <location>
        <begin position="200"/>
        <end position="312"/>
    </location>
</feature>
<feature type="compositionally biased region" description="Polar residues" evidence="1">
    <location>
        <begin position="238"/>
        <end position="254"/>
    </location>
</feature>
<evidence type="ECO:0000313" key="5">
    <source>
        <dbReference type="Proteomes" id="UP001157946"/>
    </source>
</evidence>